<dbReference type="EMBL" id="JAACJJ010000059">
    <property type="protein sequence ID" value="KAF5309404.1"/>
    <property type="molecule type" value="Genomic_DNA"/>
</dbReference>
<proteinExistence type="predicted"/>
<gene>
    <name evidence="1" type="ORF">D9619_012461</name>
</gene>
<dbReference type="AlphaFoldDB" id="A0A8H5ER89"/>
<evidence type="ECO:0000313" key="1">
    <source>
        <dbReference type="EMBL" id="KAF5309404.1"/>
    </source>
</evidence>
<sequence length="223" mass="25212">MPEHMHNLDTLLQRANLDGRDDVLQEQSTKIPLIFVSPASDPDTVTVLPRPDSKQDAELAVIKLFNLSPSAFKCLMVKGRTNTGDGRPVWANIPAEYWEIVVRDGDELRVFTILDQPSAGVRKPHWVDIPATVVYDGFVRVMLLSDTFKETKERIFTRIKFKLPPNSTSNDIKFRLSFSTSDGETISAILHQPQHDSDDDWRALLGGLHNDRGNLTIKVTHRK</sequence>
<dbReference type="Proteomes" id="UP000567179">
    <property type="component" value="Unassembled WGS sequence"/>
</dbReference>
<evidence type="ECO:0000313" key="2">
    <source>
        <dbReference type="Proteomes" id="UP000567179"/>
    </source>
</evidence>
<protein>
    <submittedName>
        <fullName evidence="1">Uncharacterized protein</fullName>
    </submittedName>
</protein>
<organism evidence="1 2">
    <name type="scientific">Psilocybe cf. subviscida</name>
    <dbReference type="NCBI Taxonomy" id="2480587"/>
    <lineage>
        <taxon>Eukaryota</taxon>
        <taxon>Fungi</taxon>
        <taxon>Dikarya</taxon>
        <taxon>Basidiomycota</taxon>
        <taxon>Agaricomycotina</taxon>
        <taxon>Agaricomycetes</taxon>
        <taxon>Agaricomycetidae</taxon>
        <taxon>Agaricales</taxon>
        <taxon>Agaricineae</taxon>
        <taxon>Strophariaceae</taxon>
        <taxon>Psilocybe</taxon>
    </lineage>
</organism>
<keyword evidence="2" id="KW-1185">Reference proteome</keyword>
<dbReference type="OrthoDB" id="3129512at2759"/>
<accession>A0A8H5ER89</accession>
<comment type="caution">
    <text evidence="1">The sequence shown here is derived from an EMBL/GenBank/DDBJ whole genome shotgun (WGS) entry which is preliminary data.</text>
</comment>
<name>A0A8H5ER89_9AGAR</name>
<reference evidence="1 2" key="1">
    <citation type="journal article" date="2020" name="ISME J.">
        <title>Uncovering the hidden diversity of litter-decomposition mechanisms in mushroom-forming fungi.</title>
        <authorList>
            <person name="Floudas D."/>
            <person name="Bentzer J."/>
            <person name="Ahren D."/>
            <person name="Johansson T."/>
            <person name="Persson P."/>
            <person name="Tunlid A."/>
        </authorList>
    </citation>
    <scope>NUCLEOTIDE SEQUENCE [LARGE SCALE GENOMIC DNA]</scope>
    <source>
        <strain evidence="1 2">CBS 101986</strain>
    </source>
</reference>